<dbReference type="Pfam" id="PF07715">
    <property type="entry name" value="Plug"/>
    <property type="match status" value="1"/>
</dbReference>
<comment type="subcellular location">
    <subcellularLocation>
        <location evidence="1 10">Cell outer membrane</location>
        <topology evidence="1 10">Multi-pass membrane protein</topology>
    </subcellularLocation>
</comment>
<evidence type="ECO:0000256" key="2">
    <source>
        <dbReference type="ARBA" id="ARBA00009810"/>
    </source>
</evidence>
<evidence type="ECO:0000256" key="6">
    <source>
        <dbReference type="ARBA" id="ARBA00023077"/>
    </source>
</evidence>
<dbReference type="AlphaFoldDB" id="A0A318IW72"/>
<keyword evidence="9 10" id="KW-0998">Cell outer membrane</keyword>
<evidence type="ECO:0000259" key="13">
    <source>
        <dbReference type="Pfam" id="PF00593"/>
    </source>
</evidence>
<dbReference type="InterPro" id="IPR012910">
    <property type="entry name" value="Plug_dom"/>
</dbReference>
<evidence type="ECO:0000256" key="7">
    <source>
        <dbReference type="ARBA" id="ARBA00023136"/>
    </source>
</evidence>
<gene>
    <name evidence="15" type="ORF">DFR38_13510</name>
</gene>
<keyword evidence="8 15" id="KW-0675">Receptor</keyword>
<protein>
    <submittedName>
        <fullName evidence="15">Iron complex outermembrane receptor protein</fullName>
    </submittedName>
</protein>
<dbReference type="Gene3D" id="2.170.130.10">
    <property type="entry name" value="TonB-dependent receptor, plug domain"/>
    <property type="match status" value="1"/>
</dbReference>
<comment type="similarity">
    <text evidence="2 10 11">Belongs to the TonB-dependent receptor family.</text>
</comment>
<keyword evidence="6 11" id="KW-0798">TonB box</keyword>
<evidence type="ECO:0000313" key="15">
    <source>
        <dbReference type="EMBL" id="PXX38611.1"/>
    </source>
</evidence>
<evidence type="ECO:0000256" key="11">
    <source>
        <dbReference type="RuleBase" id="RU003357"/>
    </source>
</evidence>
<keyword evidence="7 10" id="KW-0472">Membrane</keyword>
<feature type="domain" description="TonB-dependent receptor-like beta-barrel" evidence="13">
    <location>
        <begin position="239"/>
        <end position="695"/>
    </location>
</feature>
<evidence type="ECO:0000256" key="12">
    <source>
        <dbReference type="SAM" id="SignalP"/>
    </source>
</evidence>
<dbReference type="InterPro" id="IPR036942">
    <property type="entry name" value="Beta-barrel_TonB_sf"/>
</dbReference>
<evidence type="ECO:0000256" key="9">
    <source>
        <dbReference type="ARBA" id="ARBA00023237"/>
    </source>
</evidence>
<dbReference type="GO" id="GO:0044718">
    <property type="term" value="P:siderophore transmembrane transport"/>
    <property type="evidence" value="ECO:0007669"/>
    <property type="project" value="TreeGrafter"/>
</dbReference>
<dbReference type="InterPro" id="IPR000531">
    <property type="entry name" value="Beta-barrel_TonB"/>
</dbReference>
<evidence type="ECO:0000256" key="5">
    <source>
        <dbReference type="ARBA" id="ARBA00022692"/>
    </source>
</evidence>
<reference evidence="15 16" key="1">
    <citation type="submission" date="2018-05" db="EMBL/GenBank/DDBJ databases">
        <title>Genomic Encyclopedia of Type Strains, Phase IV (KMG-IV): sequencing the most valuable type-strain genomes for metagenomic binning, comparative biology and taxonomic classification.</title>
        <authorList>
            <person name="Goeker M."/>
        </authorList>
    </citation>
    <scope>NUCLEOTIDE SEQUENCE [LARGE SCALE GENOMIC DNA]</scope>
    <source>
        <strain evidence="15 16">DSM 25134</strain>
    </source>
</reference>
<dbReference type="SUPFAM" id="SSF56935">
    <property type="entry name" value="Porins"/>
    <property type="match status" value="1"/>
</dbReference>
<sequence length="744" mass="80058">MQYHQKPAVLAVTLALAALCQGALAEDNNALQSMPEVVVHGTRPDSLAAGSTLDAAQLAAQKARSSDSAQLLQDIPGLSLHGAGGLSSLPVLRGLADDRLLVKTDGISLIASCPNHMNSPLSYMDASKVDSVQVYNGSAPVSAGGDNIGGVIVAKAAAPRFAETGQTLLTGQMGAYYRSNGDASGANLSATVANDHVSINYSGSTARSGDYDAAAPFKKAGASSGRAWLDGTTVGSSAYNTQNHEVSVAWRDSYQLLEAKVGVQSTPYEGFANQRMDMTDNSSSQFNLHYNGQFGWGELDARLYDQYVRHSMNFGDDKQTVYGIYQNGMPMDTASHTLGGALLLDLPLGQRDKLKLGSEFQRYGLNDWWPSAGSGMGMMSPNTFWNIKNGTRDKLDLFAEWQADWTPQWRSILGLRASQVKSNADNVAGYNSMASYATDAAAFNALNHQQTDHNIDLSALARYTPSAGQQYELAYAQKTRSPNLYERYTWSSMGMAAIMNNFAGDGNGYFGNPNLKPEVAHTLSSSADWHAADGSAWGLKISPYYSYVQNYIDAQRCGTSLCGGSSNLTSTNSYVTLQYVNQNAQLYGVDVSGKLRLANGPQYGSVDATAQLSYTRGENLTTGDNLYNIMPLNAKLALVHSLGQWSNTAELQLVRAKTDVSAVRNEIKTPGYSLFNLRSRYEWKQFSVDVGVDNVFNRYYVQPLGGAYTGQGMTMAKNPSGVGAWGTGVPGAARSLYTALNYRF</sequence>
<dbReference type="PROSITE" id="PS52016">
    <property type="entry name" value="TONB_DEPENDENT_REC_3"/>
    <property type="match status" value="1"/>
</dbReference>
<evidence type="ECO:0000313" key="16">
    <source>
        <dbReference type="Proteomes" id="UP000248395"/>
    </source>
</evidence>
<keyword evidence="4 10" id="KW-1134">Transmembrane beta strand</keyword>
<organism evidence="15 16">
    <name type="scientific">Aquitalea magnusonii</name>
    <dbReference type="NCBI Taxonomy" id="332411"/>
    <lineage>
        <taxon>Bacteria</taxon>
        <taxon>Pseudomonadati</taxon>
        <taxon>Pseudomonadota</taxon>
        <taxon>Betaproteobacteria</taxon>
        <taxon>Neisseriales</taxon>
        <taxon>Chromobacteriaceae</taxon>
        <taxon>Aquitalea</taxon>
    </lineage>
</organism>
<dbReference type="OrthoDB" id="5332150at2"/>
<proteinExistence type="inferred from homology"/>
<evidence type="ECO:0000259" key="14">
    <source>
        <dbReference type="Pfam" id="PF07715"/>
    </source>
</evidence>
<dbReference type="InterPro" id="IPR037066">
    <property type="entry name" value="Plug_dom_sf"/>
</dbReference>
<feature type="chain" id="PRO_5016305601" evidence="12">
    <location>
        <begin position="26"/>
        <end position="744"/>
    </location>
</feature>
<dbReference type="EMBL" id="QJKC01000035">
    <property type="protein sequence ID" value="PXX38611.1"/>
    <property type="molecule type" value="Genomic_DNA"/>
</dbReference>
<dbReference type="Pfam" id="PF00593">
    <property type="entry name" value="TonB_dep_Rec_b-barrel"/>
    <property type="match status" value="1"/>
</dbReference>
<dbReference type="PANTHER" id="PTHR30069">
    <property type="entry name" value="TONB-DEPENDENT OUTER MEMBRANE RECEPTOR"/>
    <property type="match status" value="1"/>
</dbReference>
<keyword evidence="5 10" id="KW-0812">Transmembrane</keyword>
<keyword evidence="3 10" id="KW-0813">Transport</keyword>
<accession>A0A318IW72</accession>
<dbReference type="PANTHER" id="PTHR30069:SF49">
    <property type="entry name" value="OUTER MEMBRANE PROTEIN C"/>
    <property type="match status" value="1"/>
</dbReference>
<dbReference type="RefSeq" id="WP_059287361.1">
    <property type="nucleotide sequence ID" value="NZ_LNQU01000201.1"/>
</dbReference>
<dbReference type="GO" id="GO:0009279">
    <property type="term" value="C:cell outer membrane"/>
    <property type="evidence" value="ECO:0007669"/>
    <property type="project" value="UniProtKB-SubCell"/>
</dbReference>
<keyword evidence="16" id="KW-1185">Reference proteome</keyword>
<evidence type="ECO:0000256" key="1">
    <source>
        <dbReference type="ARBA" id="ARBA00004571"/>
    </source>
</evidence>
<evidence type="ECO:0000256" key="4">
    <source>
        <dbReference type="ARBA" id="ARBA00022452"/>
    </source>
</evidence>
<feature type="domain" description="TonB-dependent receptor plug" evidence="14">
    <location>
        <begin position="49"/>
        <end position="151"/>
    </location>
</feature>
<comment type="caution">
    <text evidence="15">The sequence shown here is derived from an EMBL/GenBank/DDBJ whole genome shotgun (WGS) entry which is preliminary data.</text>
</comment>
<dbReference type="InterPro" id="IPR039426">
    <property type="entry name" value="TonB-dep_rcpt-like"/>
</dbReference>
<dbReference type="Gene3D" id="2.40.170.20">
    <property type="entry name" value="TonB-dependent receptor, beta-barrel domain"/>
    <property type="match status" value="1"/>
</dbReference>
<feature type="signal peptide" evidence="12">
    <location>
        <begin position="1"/>
        <end position="25"/>
    </location>
</feature>
<dbReference type="Proteomes" id="UP000248395">
    <property type="component" value="Unassembled WGS sequence"/>
</dbReference>
<evidence type="ECO:0000256" key="8">
    <source>
        <dbReference type="ARBA" id="ARBA00023170"/>
    </source>
</evidence>
<evidence type="ECO:0000256" key="3">
    <source>
        <dbReference type="ARBA" id="ARBA00022448"/>
    </source>
</evidence>
<evidence type="ECO:0000256" key="10">
    <source>
        <dbReference type="PROSITE-ProRule" id="PRU01360"/>
    </source>
</evidence>
<keyword evidence="12" id="KW-0732">Signal</keyword>
<dbReference type="GO" id="GO:0015344">
    <property type="term" value="F:siderophore uptake transmembrane transporter activity"/>
    <property type="evidence" value="ECO:0007669"/>
    <property type="project" value="TreeGrafter"/>
</dbReference>
<name>A0A318IW72_9NEIS</name>